<feature type="region of interest" description="Disordered" evidence="1">
    <location>
        <begin position="103"/>
        <end position="137"/>
    </location>
</feature>
<evidence type="ECO:0000313" key="3">
    <source>
        <dbReference type="Proteomes" id="UP001161247"/>
    </source>
</evidence>
<name>A0AAV1DSA9_OLDCO</name>
<organism evidence="2 3">
    <name type="scientific">Oldenlandia corymbosa var. corymbosa</name>
    <dbReference type="NCBI Taxonomy" id="529605"/>
    <lineage>
        <taxon>Eukaryota</taxon>
        <taxon>Viridiplantae</taxon>
        <taxon>Streptophyta</taxon>
        <taxon>Embryophyta</taxon>
        <taxon>Tracheophyta</taxon>
        <taxon>Spermatophyta</taxon>
        <taxon>Magnoliopsida</taxon>
        <taxon>eudicotyledons</taxon>
        <taxon>Gunneridae</taxon>
        <taxon>Pentapetalae</taxon>
        <taxon>asterids</taxon>
        <taxon>lamiids</taxon>
        <taxon>Gentianales</taxon>
        <taxon>Rubiaceae</taxon>
        <taxon>Rubioideae</taxon>
        <taxon>Spermacoceae</taxon>
        <taxon>Hedyotis-Oldenlandia complex</taxon>
        <taxon>Oldenlandia</taxon>
    </lineage>
</organism>
<reference evidence="2" key="1">
    <citation type="submission" date="2023-03" db="EMBL/GenBank/DDBJ databases">
        <authorList>
            <person name="Julca I."/>
        </authorList>
    </citation>
    <scope>NUCLEOTIDE SEQUENCE</scope>
</reference>
<feature type="compositionally biased region" description="Basic and acidic residues" evidence="1">
    <location>
        <begin position="127"/>
        <end position="137"/>
    </location>
</feature>
<evidence type="ECO:0000313" key="2">
    <source>
        <dbReference type="EMBL" id="CAI9110765.1"/>
    </source>
</evidence>
<sequence>MSRSFRMDEGPSSSSSSSWRRLRRSNSLLLASELAVDSEFATIGPYQRLSQSMQIDSGSGFLCKPNNIHLSKGGAATAWTGKLGKLFTFKGIRGRLQVPVAGNKPVPELGVATQPANKKKRSSWLPDPDRRWPVQGW</sequence>
<protein>
    <submittedName>
        <fullName evidence="2">OLC1v1010843C1</fullName>
    </submittedName>
</protein>
<evidence type="ECO:0000256" key="1">
    <source>
        <dbReference type="SAM" id="MobiDB-lite"/>
    </source>
</evidence>
<dbReference type="EMBL" id="OX459123">
    <property type="protein sequence ID" value="CAI9110765.1"/>
    <property type="molecule type" value="Genomic_DNA"/>
</dbReference>
<keyword evidence="3" id="KW-1185">Reference proteome</keyword>
<dbReference type="AlphaFoldDB" id="A0AAV1DSA9"/>
<dbReference type="Proteomes" id="UP001161247">
    <property type="component" value="Chromosome 6"/>
</dbReference>
<accession>A0AAV1DSA9</accession>
<proteinExistence type="predicted"/>
<gene>
    <name evidence="2" type="ORF">OLC1_LOCUS18344</name>
</gene>